<evidence type="ECO:0000313" key="1">
    <source>
        <dbReference type="EMBL" id="ABJ05222.1"/>
    </source>
</evidence>
<dbReference type="eggNOG" id="ENOG50339JT">
    <property type="taxonomic scope" value="Bacteria"/>
</dbReference>
<protein>
    <recommendedName>
        <fullName evidence="2">DUF2934 domain-containing protein</fullName>
    </recommendedName>
</protein>
<dbReference type="EMBL" id="CP000463">
    <property type="protein sequence ID" value="ABJ05222.1"/>
    <property type="molecule type" value="Genomic_DNA"/>
</dbReference>
<accession>Q07S62</accession>
<dbReference type="OrthoDB" id="9811127at2"/>
<dbReference type="KEGG" id="rpe:RPE_1270"/>
<dbReference type="HOGENOM" id="CLU_154593_5_0_5"/>
<dbReference type="Pfam" id="PF11154">
    <property type="entry name" value="DUF2934"/>
    <property type="match status" value="1"/>
</dbReference>
<dbReference type="InterPro" id="IPR021327">
    <property type="entry name" value="DUF2934"/>
</dbReference>
<name>Q07S62_RHOP5</name>
<evidence type="ECO:0008006" key="2">
    <source>
        <dbReference type="Google" id="ProtNLM"/>
    </source>
</evidence>
<organism evidence="1">
    <name type="scientific">Rhodopseudomonas palustris (strain BisA53)</name>
    <dbReference type="NCBI Taxonomy" id="316055"/>
    <lineage>
        <taxon>Bacteria</taxon>
        <taxon>Pseudomonadati</taxon>
        <taxon>Pseudomonadota</taxon>
        <taxon>Alphaproteobacteria</taxon>
        <taxon>Hyphomicrobiales</taxon>
        <taxon>Nitrobacteraceae</taxon>
        <taxon>Rhodopseudomonas</taxon>
    </lineage>
</organism>
<dbReference type="AlphaFoldDB" id="Q07S62"/>
<reference evidence="1" key="1">
    <citation type="submission" date="2006-09" db="EMBL/GenBank/DDBJ databases">
        <title>Complete sequence of Rhodopseudomonas palustris BisA53.</title>
        <authorList>
            <consortium name="US DOE Joint Genome Institute"/>
            <person name="Copeland A."/>
            <person name="Lucas S."/>
            <person name="Lapidus A."/>
            <person name="Barry K."/>
            <person name="Detter J.C."/>
            <person name="Glavina del Rio T."/>
            <person name="Hammon N."/>
            <person name="Israni S."/>
            <person name="Dalin E."/>
            <person name="Tice H."/>
            <person name="Pitluck S."/>
            <person name="Chain P."/>
            <person name="Malfatti S."/>
            <person name="Shin M."/>
            <person name="Vergez L."/>
            <person name="Schmutz J."/>
            <person name="Larimer F."/>
            <person name="Land M."/>
            <person name="Hauser L."/>
            <person name="Pelletier D.A."/>
            <person name="Kyrpides N."/>
            <person name="Kim E."/>
            <person name="Harwood C.S."/>
            <person name="Oda Y."/>
            <person name="Richardson P."/>
        </authorList>
    </citation>
    <scope>NUCLEOTIDE SEQUENCE [LARGE SCALE GENOMIC DNA]</scope>
    <source>
        <strain evidence="1">BisA53</strain>
    </source>
</reference>
<proteinExistence type="predicted"/>
<sequence>MDDVLEQRIKHRARELWEIAGYPDGRDEEFWLMAEQQVRGEVETKEKIDANPKVSTNS</sequence>
<gene>
    <name evidence="1" type="ordered locus">RPE_1270</name>
</gene>